<dbReference type="AlphaFoldDB" id="A0AAN5D155"/>
<dbReference type="InterPro" id="IPR029069">
    <property type="entry name" value="HotDog_dom_sf"/>
</dbReference>
<dbReference type="SUPFAM" id="SSF54637">
    <property type="entry name" value="Thioesterase/thiol ester dehydrase-isomerase"/>
    <property type="match status" value="2"/>
</dbReference>
<feature type="domain" description="Acyl-CoA thioesterase-like N-terminal HotDog" evidence="4">
    <location>
        <begin position="48"/>
        <end position="119"/>
    </location>
</feature>
<protein>
    <recommendedName>
        <fullName evidence="7">Acyl-CoA thioesterase</fullName>
    </recommendedName>
</protein>
<dbReference type="GO" id="GO:0005782">
    <property type="term" value="C:peroxisomal matrix"/>
    <property type="evidence" value="ECO:0007669"/>
    <property type="project" value="TreeGrafter"/>
</dbReference>
<evidence type="ECO:0000259" key="3">
    <source>
        <dbReference type="Pfam" id="PF02551"/>
    </source>
</evidence>
<comment type="similarity">
    <text evidence="1">Belongs to the C/M/P thioester hydrolase family.</text>
</comment>
<dbReference type="PANTHER" id="PTHR11066:SF37">
    <property type="entry name" value="ACYL-COA THIOESTERASE II"/>
    <property type="match status" value="1"/>
</dbReference>
<dbReference type="Proteomes" id="UP001328107">
    <property type="component" value="Unassembled WGS sequence"/>
</dbReference>
<dbReference type="Gene3D" id="2.40.160.210">
    <property type="entry name" value="Acyl-CoA thioesterase, double hotdog domain"/>
    <property type="match status" value="1"/>
</dbReference>
<dbReference type="InterPro" id="IPR042171">
    <property type="entry name" value="Acyl-CoA_hotdog"/>
</dbReference>
<comment type="caution">
    <text evidence="5">The sequence shown here is derived from an EMBL/GenBank/DDBJ whole genome shotgun (WGS) entry which is preliminary data.</text>
</comment>
<reference evidence="6" key="1">
    <citation type="submission" date="2022-10" db="EMBL/GenBank/DDBJ databases">
        <title>Genome assembly of Pristionchus species.</title>
        <authorList>
            <person name="Yoshida K."/>
            <person name="Sommer R.J."/>
        </authorList>
    </citation>
    <scope>NUCLEOTIDE SEQUENCE [LARGE SCALE GENOMIC DNA]</scope>
    <source>
        <strain evidence="6">RS5460</strain>
    </source>
</reference>
<dbReference type="GO" id="GO:0006637">
    <property type="term" value="P:acyl-CoA metabolic process"/>
    <property type="evidence" value="ECO:0007669"/>
    <property type="project" value="InterPro"/>
</dbReference>
<proteinExistence type="inferred from homology"/>
<evidence type="ECO:0000256" key="2">
    <source>
        <dbReference type="ARBA" id="ARBA00022801"/>
    </source>
</evidence>
<gene>
    <name evidence="5" type="ORF">PMAYCL1PPCAC_24130</name>
</gene>
<accession>A0AAN5D155</accession>
<organism evidence="5 6">
    <name type="scientific">Pristionchus mayeri</name>
    <dbReference type="NCBI Taxonomy" id="1317129"/>
    <lineage>
        <taxon>Eukaryota</taxon>
        <taxon>Metazoa</taxon>
        <taxon>Ecdysozoa</taxon>
        <taxon>Nematoda</taxon>
        <taxon>Chromadorea</taxon>
        <taxon>Rhabditida</taxon>
        <taxon>Rhabditina</taxon>
        <taxon>Diplogasteromorpha</taxon>
        <taxon>Diplogasteroidea</taxon>
        <taxon>Neodiplogasteridae</taxon>
        <taxon>Pristionchus</taxon>
    </lineage>
</organism>
<feature type="non-terminal residue" evidence="5">
    <location>
        <position position="1"/>
    </location>
</feature>
<evidence type="ECO:0000259" key="4">
    <source>
        <dbReference type="Pfam" id="PF13622"/>
    </source>
</evidence>
<dbReference type="EMBL" id="BTRK01000005">
    <property type="protein sequence ID" value="GMR53935.1"/>
    <property type="molecule type" value="Genomic_DNA"/>
</dbReference>
<keyword evidence="2" id="KW-0378">Hydrolase</keyword>
<dbReference type="Pfam" id="PF02551">
    <property type="entry name" value="Acyl_CoA_thio"/>
    <property type="match status" value="1"/>
</dbReference>
<dbReference type="InterPro" id="IPR025652">
    <property type="entry name" value="TesB_C"/>
</dbReference>
<keyword evidence="6" id="KW-1185">Reference proteome</keyword>
<evidence type="ECO:0000313" key="6">
    <source>
        <dbReference type="Proteomes" id="UP001328107"/>
    </source>
</evidence>
<evidence type="ECO:0008006" key="7">
    <source>
        <dbReference type="Google" id="ProtNLM"/>
    </source>
</evidence>
<evidence type="ECO:0000256" key="1">
    <source>
        <dbReference type="ARBA" id="ARBA00006538"/>
    </source>
</evidence>
<dbReference type="CDD" id="cd03444">
    <property type="entry name" value="Thioesterase_II_repeat1"/>
    <property type="match status" value="1"/>
</dbReference>
<dbReference type="GO" id="GO:0009062">
    <property type="term" value="P:fatty acid catabolic process"/>
    <property type="evidence" value="ECO:0007669"/>
    <property type="project" value="TreeGrafter"/>
</dbReference>
<dbReference type="InterPro" id="IPR049449">
    <property type="entry name" value="TesB_ACOT8-like_N"/>
</dbReference>
<dbReference type="InterPro" id="IPR003703">
    <property type="entry name" value="Acyl_CoA_thio"/>
</dbReference>
<name>A0AAN5D155_9BILA</name>
<feature type="domain" description="Acyl-CoA thioesterase 2 C-terminal" evidence="3">
    <location>
        <begin position="201"/>
        <end position="306"/>
    </location>
</feature>
<dbReference type="GO" id="GO:0047617">
    <property type="term" value="F:fatty acyl-CoA hydrolase activity"/>
    <property type="evidence" value="ECO:0007669"/>
    <property type="project" value="InterPro"/>
</dbReference>
<evidence type="ECO:0000313" key="5">
    <source>
        <dbReference type="EMBL" id="GMR53935.1"/>
    </source>
</evidence>
<dbReference type="CDD" id="cd03445">
    <property type="entry name" value="Thioesterase_II_repeat2"/>
    <property type="match status" value="1"/>
</dbReference>
<dbReference type="PANTHER" id="PTHR11066">
    <property type="entry name" value="ACYL-COA THIOESTERASE"/>
    <property type="match status" value="1"/>
</dbReference>
<dbReference type="Pfam" id="PF13622">
    <property type="entry name" value="4HBT_3"/>
    <property type="match status" value="1"/>
</dbReference>
<sequence>ALRLFSSSPFPLSLCRSSKMSVEAHRPWRRLVKIDENTYKGECDSEHAQARVYGGHVLAQATAAAYFTAPEGFYIHSIHCYFVRGGEEDEDIIFKVTRVRDGRNFAVRYVEAQQHGKTIHLSEYSLQKIGAVNDDFKLMPKYPGTDLPHPDSLVSEVQGRHESLLKGNDLRNMRGIETPRMAPSIDLRPVNIDLFLNGDSGRTTKQYLWLRYKNHVDPKDHLMHHGTIVYMSDMGLAATGSLCYDWKRFKLVTSLDHSAWFHDYDFNVNDWILYEQEVISASTHRSLIQGRLWTSDGRLIMSTTQEALIYRAKQ</sequence>